<dbReference type="RefSeq" id="WP_072944949.1">
    <property type="nucleotide sequence ID" value="NZ_FQWO01000010.1"/>
</dbReference>
<dbReference type="Proteomes" id="UP000237771">
    <property type="component" value="Unassembled WGS sequence"/>
</dbReference>
<dbReference type="OrthoDB" id="1358409at2"/>
<sequence>MKTIVNDIFQKHGYTLQQLPEGNLFSFPMETSKISFWLVIEKDDLEILDHQNGYFKACKNAIDSNDIDKNTSLLILAKVTETIKFKELKEQILIIEEDPYQFKKLVLFYSENELEALKYEIDDVLEEPLSFIEQNIIASENFSTYKTNPTQFSWQSLIYRITHKIPFIKINVEKDNNLQSLFDTNYKILTQKGVAEFDDKMNSSLLSLTLEDFQNISSEEILKRLTPETPLDEN</sequence>
<dbReference type="EMBL" id="FQWO01000010">
    <property type="protein sequence ID" value="SHH27437.1"/>
    <property type="molecule type" value="Genomic_DNA"/>
</dbReference>
<proteinExistence type="predicted"/>
<evidence type="ECO:0000313" key="1">
    <source>
        <dbReference type="EMBL" id="PRZ22818.1"/>
    </source>
</evidence>
<reference evidence="3" key="2">
    <citation type="submission" date="2016-11" db="EMBL/GenBank/DDBJ databases">
        <authorList>
            <person name="Varghese N."/>
            <person name="Submissions S."/>
        </authorList>
    </citation>
    <scope>NUCLEOTIDE SEQUENCE [LARGE SCALE GENOMIC DNA]</scope>
    <source>
        <strain evidence="3">DSM 19729</strain>
    </source>
</reference>
<reference evidence="1 4" key="3">
    <citation type="submission" date="2018-03" db="EMBL/GenBank/DDBJ databases">
        <title>Genomic Encyclopedia of Archaeal and Bacterial Type Strains, Phase II (KMG-II): from individual species to whole genera.</title>
        <authorList>
            <person name="Goeker M."/>
        </authorList>
    </citation>
    <scope>NUCLEOTIDE SEQUENCE [LARGE SCALE GENOMIC DNA]</scope>
    <source>
        <strain evidence="1 4">DSM 17797</strain>
    </source>
</reference>
<reference evidence="2" key="1">
    <citation type="submission" date="2016-11" db="EMBL/GenBank/DDBJ databases">
        <authorList>
            <person name="Jaros S."/>
            <person name="Januszkiewicz K."/>
            <person name="Wedrychowicz H."/>
        </authorList>
    </citation>
    <scope>NUCLEOTIDE SEQUENCE [LARGE SCALE GENOMIC DNA]</scope>
    <source>
        <strain evidence="2">DSM 19729</strain>
    </source>
</reference>
<evidence type="ECO:0000313" key="2">
    <source>
        <dbReference type="EMBL" id="SHH27437.1"/>
    </source>
</evidence>
<gene>
    <name evidence="1" type="ORF">BC624_10666</name>
    <name evidence="2" type="ORF">SAMN05443373_11056</name>
</gene>
<keyword evidence="4" id="KW-1185">Reference proteome</keyword>
<dbReference type="Pfam" id="PF20289">
    <property type="entry name" value="MComp1"/>
    <property type="match status" value="1"/>
</dbReference>
<organism evidence="2 3">
    <name type="scientific">Flavobacterium granuli</name>
    <dbReference type="NCBI Taxonomy" id="280093"/>
    <lineage>
        <taxon>Bacteria</taxon>
        <taxon>Pseudomonadati</taxon>
        <taxon>Bacteroidota</taxon>
        <taxon>Flavobacteriia</taxon>
        <taxon>Flavobacteriales</taxon>
        <taxon>Flavobacteriaceae</taxon>
        <taxon>Flavobacterium</taxon>
    </lineage>
</organism>
<dbReference type="STRING" id="280093.SAMN05443373_11056"/>
<dbReference type="InterPro" id="IPR046905">
    <property type="entry name" value="ABC-3C_MC1"/>
</dbReference>
<evidence type="ECO:0000313" key="3">
    <source>
        <dbReference type="Proteomes" id="UP000184384"/>
    </source>
</evidence>
<dbReference type="Proteomes" id="UP000184384">
    <property type="component" value="Unassembled WGS sequence"/>
</dbReference>
<protein>
    <submittedName>
        <fullName evidence="2">Uncharacterized protein</fullName>
    </submittedName>
</protein>
<evidence type="ECO:0000313" key="4">
    <source>
        <dbReference type="Proteomes" id="UP000237771"/>
    </source>
</evidence>
<name>A0A1M5RM81_9FLAO</name>
<accession>A0A1M5RM81</accession>
<dbReference type="AlphaFoldDB" id="A0A1M5RM81"/>
<dbReference type="EMBL" id="PVUB01000006">
    <property type="protein sequence ID" value="PRZ22818.1"/>
    <property type="molecule type" value="Genomic_DNA"/>
</dbReference>